<keyword evidence="2" id="KW-1185">Reference proteome</keyword>
<reference evidence="1 2" key="1">
    <citation type="journal article" date="2018" name="Sci. Rep.">
        <title>Genomic signatures of local adaptation to the degree of environmental predictability in rotifers.</title>
        <authorList>
            <person name="Franch-Gras L."/>
            <person name="Hahn C."/>
            <person name="Garcia-Roger E.M."/>
            <person name="Carmona M.J."/>
            <person name="Serra M."/>
            <person name="Gomez A."/>
        </authorList>
    </citation>
    <scope>NUCLEOTIDE SEQUENCE [LARGE SCALE GENOMIC DNA]</scope>
    <source>
        <strain evidence="1">HYR1</strain>
    </source>
</reference>
<gene>
    <name evidence="1" type="ORF">BpHYR1_020937</name>
</gene>
<evidence type="ECO:0000313" key="1">
    <source>
        <dbReference type="EMBL" id="RNA25843.1"/>
    </source>
</evidence>
<organism evidence="1 2">
    <name type="scientific">Brachionus plicatilis</name>
    <name type="common">Marine rotifer</name>
    <name type="synonym">Brachionus muelleri</name>
    <dbReference type="NCBI Taxonomy" id="10195"/>
    <lineage>
        <taxon>Eukaryota</taxon>
        <taxon>Metazoa</taxon>
        <taxon>Spiralia</taxon>
        <taxon>Gnathifera</taxon>
        <taxon>Rotifera</taxon>
        <taxon>Eurotatoria</taxon>
        <taxon>Monogononta</taxon>
        <taxon>Pseudotrocha</taxon>
        <taxon>Ploima</taxon>
        <taxon>Brachionidae</taxon>
        <taxon>Brachionus</taxon>
    </lineage>
</organism>
<name>A0A3M7RQJ0_BRAPC</name>
<dbReference type="EMBL" id="REGN01002849">
    <property type="protein sequence ID" value="RNA25843.1"/>
    <property type="molecule type" value="Genomic_DNA"/>
</dbReference>
<comment type="caution">
    <text evidence="1">The sequence shown here is derived from an EMBL/GenBank/DDBJ whole genome shotgun (WGS) entry which is preliminary data.</text>
</comment>
<dbReference type="AlphaFoldDB" id="A0A3M7RQJ0"/>
<sequence>MDQKLKQVFTKLTVPALPAPKSTALSVSRFCRTVSCVPRRTIPANIIVLFTILFSRKYVSFMTVHEFFKRQNNN</sequence>
<evidence type="ECO:0000313" key="2">
    <source>
        <dbReference type="Proteomes" id="UP000276133"/>
    </source>
</evidence>
<dbReference type="Proteomes" id="UP000276133">
    <property type="component" value="Unassembled WGS sequence"/>
</dbReference>
<proteinExistence type="predicted"/>
<protein>
    <submittedName>
        <fullName evidence="1">Uncharacterized protein</fullName>
    </submittedName>
</protein>
<accession>A0A3M7RQJ0</accession>